<reference evidence="1" key="1">
    <citation type="submission" date="2021-01" db="EMBL/GenBank/DDBJ databases">
        <authorList>
            <person name="Corre E."/>
            <person name="Pelletier E."/>
            <person name="Niang G."/>
            <person name="Scheremetjew M."/>
            <person name="Finn R."/>
            <person name="Kale V."/>
            <person name="Holt S."/>
            <person name="Cochrane G."/>
            <person name="Meng A."/>
            <person name="Brown T."/>
            <person name="Cohen L."/>
        </authorList>
    </citation>
    <scope>NUCLEOTIDE SEQUENCE</scope>
    <source>
        <strain evidence="1">PLY182g</strain>
    </source>
</reference>
<gene>
    <name evidence="1" type="ORF">CPEL01642_LOCUS25678</name>
</gene>
<name>A0A7S0LTK5_9EUKA</name>
<evidence type="ECO:0000313" key="1">
    <source>
        <dbReference type="EMBL" id="CAD8622294.1"/>
    </source>
</evidence>
<dbReference type="AlphaFoldDB" id="A0A7S0LTK5"/>
<accession>A0A7S0LTK5</accession>
<protein>
    <submittedName>
        <fullName evidence="1">Uncharacterized protein</fullName>
    </submittedName>
</protein>
<dbReference type="Gene3D" id="3.40.1500.20">
    <property type="match status" value="1"/>
</dbReference>
<dbReference type="EMBL" id="HBEY01053438">
    <property type="protein sequence ID" value="CAD8622294.1"/>
    <property type="molecule type" value="Transcribed_RNA"/>
</dbReference>
<sequence>MFAPMALHVLALLPGSPPSRSGFRMRSSVLMTSTESAAAALSSTQASALDNVVSVLSLEEKDYPSEVGFDSFTLGGAGAGNVRAFDAPGKTNVAWCSKLDFVSTDQSLSRITAWCGPLTDVPHLVVSTGVSGGGIDLSIDFRPRADAGYELRQPDGTYPEPTSREAFMQGSTRVEYSKAFFTEEATAWAAAVCAAEGAVVHPPSTDGRLIALQGPLMLNLRLPLSDNGVNVASHACASAVARWVEWMQTTDELNRLKVTSTYARDTKLRATLFGIDSEALTARFGEEGRSLAAADAGPLDEAYVGGAS</sequence>
<proteinExistence type="predicted"/>
<organism evidence="1">
    <name type="scientific">Coccolithus braarudii</name>
    <dbReference type="NCBI Taxonomy" id="221442"/>
    <lineage>
        <taxon>Eukaryota</taxon>
        <taxon>Haptista</taxon>
        <taxon>Haptophyta</taxon>
        <taxon>Prymnesiophyceae</taxon>
        <taxon>Coccolithales</taxon>
        <taxon>Coccolithaceae</taxon>
        <taxon>Coccolithus</taxon>
    </lineage>
</organism>